<accession>A0A1Y6CWU0</accession>
<feature type="transmembrane region" description="Helical" evidence="8">
    <location>
        <begin position="221"/>
        <end position="240"/>
    </location>
</feature>
<reference evidence="10 11" key="1">
    <citation type="submission" date="2016-12" db="EMBL/GenBank/DDBJ databases">
        <authorList>
            <person name="Song W.-J."/>
            <person name="Kurnit D.M."/>
        </authorList>
    </citation>
    <scope>NUCLEOTIDE SEQUENCE [LARGE SCALE GENOMIC DNA]</scope>
    <source>
        <strain evidence="10 11">175</strain>
    </source>
</reference>
<keyword evidence="11" id="KW-1185">Reference proteome</keyword>
<dbReference type="Pfam" id="PF09721">
    <property type="entry name" value="Exosortase_EpsH"/>
    <property type="match status" value="1"/>
</dbReference>
<evidence type="ECO:0000256" key="1">
    <source>
        <dbReference type="ARBA" id="ARBA00004651"/>
    </source>
</evidence>
<dbReference type="Proteomes" id="UP000192923">
    <property type="component" value="Unassembled WGS sequence"/>
</dbReference>
<name>A0A1Y6CWU0_9GAMM</name>
<dbReference type="NCBIfam" id="TIGR04178">
    <property type="entry name" value="exo_archaeo"/>
    <property type="match status" value="1"/>
</dbReference>
<feature type="domain" description="Methanolan biosynthesis EpsI" evidence="9">
    <location>
        <begin position="313"/>
        <end position="511"/>
    </location>
</feature>
<evidence type="ECO:0000259" key="9">
    <source>
        <dbReference type="Pfam" id="PF11984"/>
    </source>
</evidence>
<dbReference type="NCBIfam" id="TIGR03109">
    <property type="entry name" value="exosort_XrtA"/>
    <property type="match status" value="1"/>
</dbReference>
<dbReference type="STRING" id="1760988.SAMN02949497_2069"/>
<comment type="subcellular location">
    <subcellularLocation>
        <location evidence="1">Cell membrane</location>
        <topology evidence="1">Multi-pass membrane protein</topology>
    </subcellularLocation>
</comment>
<dbReference type="Pfam" id="PF11984">
    <property type="entry name" value="DUF3485"/>
    <property type="match status" value="1"/>
</dbReference>
<proteinExistence type="predicted"/>
<dbReference type="OrthoDB" id="9797363at2"/>
<evidence type="ECO:0000256" key="3">
    <source>
        <dbReference type="ARBA" id="ARBA00022670"/>
    </source>
</evidence>
<feature type="transmembrane region" description="Helical" evidence="8">
    <location>
        <begin position="89"/>
        <end position="108"/>
    </location>
</feature>
<evidence type="ECO:0000313" key="10">
    <source>
        <dbReference type="EMBL" id="SMF94736.1"/>
    </source>
</evidence>
<protein>
    <submittedName>
        <fullName evidence="10">Exosortase A</fullName>
    </submittedName>
</protein>
<dbReference type="InterPro" id="IPR026392">
    <property type="entry name" value="Exo/Archaeosortase_dom"/>
</dbReference>
<keyword evidence="2" id="KW-1003">Cell membrane</keyword>
<keyword evidence="5" id="KW-0378">Hydrolase</keyword>
<sequence>MKIQDSALGGTGAEVVPGWPKALGLTLAAVAALLGLYHDTLASMLAIWQRSDTYAHGYLIFPISVWLIWQKRAVLARIAPRPDYRAAPVLALGGLAWWLAHAIDVLVVEQLALVGMIPALVWWMLGWPVLRAVLFPMGFLVFAVPMGEFLVPPLMNFTADFTVAMLQFTGIPVFREGTFFSIPSGDWSVIEACSGLRYLIASITLGFLYAYMSYVSPWRRLAFMALSVGLPIIANGLRAYMIVMIGHLSGMTLAVGVDHLIYGWVFFGFVMLLMFWVGSFWTDIDVAQAASPVPAPAGTAPDGWAFGRAWVLALLVAAVGPARAAYVGALEASRDRDPVVMALPEGGGAWQAVPAFTEWTPHYSGQDAGADRAYGNGADKVAVYVRYYRHQKQDAELINSRNMLIPQIHDVWKMPEERSVEVSLAGQPVTVLQGLLKSTAGQRLLVWRWNRIGGSRTAGDYQGKLLEAKDKLLGGSGEGAAFIFATEYSGDPKTAEPVLRRFAEAMLPVLEHSLDQAVARR</sequence>
<feature type="transmembrane region" description="Helical" evidence="8">
    <location>
        <begin position="120"/>
        <end position="142"/>
    </location>
</feature>
<dbReference type="InterPro" id="IPR019127">
    <property type="entry name" value="Exosortase"/>
</dbReference>
<dbReference type="NCBIfam" id="TIGR02914">
    <property type="entry name" value="EpsI_fam"/>
    <property type="match status" value="1"/>
</dbReference>
<dbReference type="AlphaFoldDB" id="A0A1Y6CWU0"/>
<dbReference type="InterPro" id="IPR013426">
    <property type="entry name" value="EpsH-like"/>
</dbReference>
<evidence type="ECO:0000256" key="6">
    <source>
        <dbReference type="ARBA" id="ARBA00022989"/>
    </source>
</evidence>
<keyword evidence="3" id="KW-0645">Protease</keyword>
<dbReference type="GO" id="GO:0006508">
    <property type="term" value="P:proteolysis"/>
    <property type="evidence" value="ECO:0007669"/>
    <property type="project" value="UniProtKB-KW"/>
</dbReference>
<organism evidence="10 11">
    <name type="scientific">Methylomagnum ishizawai</name>
    <dbReference type="NCBI Taxonomy" id="1760988"/>
    <lineage>
        <taxon>Bacteria</taxon>
        <taxon>Pseudomonadati</taxon>
        <taxon>Pseudomonadota</taxon>
        <taxon>Gammaproteobacteria</taxon>
        <taxon>Methylococcales</taxon>
        <taxon>Methylococcaceae</taxon>
        <taxon>Methylomagnum</taxon>
    </lineage>
</organism>
<keyword evidence="6 8" id="KW-1133">Transmembrane helix</keyword>
<evidence type="ECO:0000256" key="4">
    <source>
        <dbReference type="ARBA" id="ARBA00022692"/>
    </source>
</evidence>
<feature type="transmembrane region" description="Helical" evidence="8">
    <location>
        <begin position="154"/>
        <end position="174"/>
    </location>
</feature>
<evidence type="ECO:0000256" key="8">
    <source>
        <dbReference type="SAM" id="Phobius"/>
    </source>
</evidence>
<dbReference type="RefSeq" id="WP_085212379.1">
    <property type="nucleotide sequence ID" value="NZ_FXAM01000001.1"/>
</dbReference>
<evidence type="ECO:0000256" key="5">
    <source>
        <dbReference type="ARBA" id="ARBA00022801"/>
    </source>
</evidence>
<feature type="transmembrane region" description="Helical" evidence="8">
    <location>
        <begin position="261"/>
        <end position="284"/>
    </location>
</feature>
<dbReference type="EMBL" id="FXAM01000001">
    <property type="protein sequence ID" value="SMF94736.1"/>
    <property type="molecule type" value="Genomic_DNA"/>
</dbReference>
<gene>
    <name evidence="10" type="ORF">SAMN02949497_2069</name>
</gene>
<dbReference type="NCBIfam" id="TIGR02602">
    <property type="entry name" value="8TM_EpsH"/>
    <property type="match status" value="1"/>
</dbReference>
<keyword evidence="4 8" id="KW-0812">Transmembrane</keyword>
<feature type="transmembrane region" description="Helical" evidence="8">
    <location>
        <begin position="195"/>
        <end position="215"/>
    </location>
</feature>
<feature type="transmembrane region" description="Helical" evidence="8">
    <location>
        <begin position="22"/>
        <end position="41"/>
    </location>
</feature>
<dbReference type="InterPro" id="IPR017540">
    <property type="entry name" value="Exosortase-1"/>
</dbReference>
<keyword evidence="7 8" id="KW-0472">Membrane</keyword>
<evidence type="ECO:0000313" key="11">
    <source>
        <dbReference type="Proteomes" id="UP000192923"/>
    </source>
</evidence>
<dbReference type="GO" id="GO:0008233">
    <property type="term" value="F:peptidase activity"/>
    <property type="evidence" value="ECO:0007669"/>
    <property type="project" value="UniProtKB-KW"/>
</dbReference>
<dbReference type="GO" id="GO:0005886">
    <property type="term" value="C:plasma membrane"/>
    <property type="evidence" value="ECO:0007669"/>
    <property type="project" value="UniProtKB-SubCell"/>
</dbReference>
<evidence type="ECO:0000256" key="7">
    <source>
        <dbReference type="ARBA" id="ARBA00023136"/>
    </source>
</evidence>
<dbReference type="InterPro" id="IPR014263">
    <property type="entry name" value="Methanolan_biosynth_EpsI"/>
</dbReference>
<evidence type="ECO:0000256" key="2">
    <source>
        <dbReference type="ARBA" id="ARBA00022475"/>
    </source>
</evidence>